<comment type="caution">
    <text evidence="2">The sequence shown here is derived from an EMBL/GenBank/DDBJ whole genome shotgun (WGS) entry which is preliminary data.</text>
</comment>
<dbReference type="PROSITE" id="PS51257">
    <property type="entry name" value="PROKAR_LIPOPROTEIN"/>
    <property type="match status" value="1"/>
</dbReference>
<evidence type="ECO:0000313" key="3">
    <source>
        <dbReference type="Proteomes" id="UP000077623"/>
    </source>
</evidence>
<dbReference type="EMBL" id="LWUJ01000010">
    <property type="protein sequence ID" value="OAL10477.1"/>
    <property type="molecule type" value="Genomic_DNA"/>
</dbReference>
<organism evidence="2 3">
    <name type="scientific">Candidatus Mycoplasma haematobovis</name>
    <dbReference type="NCBI Taxonomy" id="432608"/>
    <lineage>
        <taxon>Bacteria</taxon>
        <taxon>Bacillati</taxon>
        <taxon>Mycoplasmatota</taxon>
        <taxon>Mollicutes</taxon>
        <taxon>Mycoplasmataceae</taxon>
        <taxon>Mycoplasma</taxon>
    </lineage>
</organism>
<feature type="region of interest" description="Disordered" evidence="1">
    <location>
        <begin position="32"/>
        <end position="119"/>
    </location>
</feature>
<keyword evidence="3" id="KW-1185">Reference proteome</keyword>
<reference evidence="3" key="1">
    <citation type="submission" date="2016-04" db="EMBL/GenBank/DDBJ databases">
        <authorList>
            <person name="Quiroz-Castaneda R.E."/>
            <person name="Martinez-Ocampo F."/>
        </authorList>
    </citation>
    <scope>NUCLEOTIDE SEQUENCE [LARGE SCALE GENOMIC DNA]</scope>
    <source>
        <strain evidence="3">INIFAP01</strain>
    </source>
</reference>
<accession>A0A1A9QDC2</accession>
<proteinExistence type="predicted"/>
<dbReference type="STRING" id="432608.A6V39_00235"/>
<evidence type="ECO:0000256" key="1">
    <source>
        <dbReference type="SAM" id="MobiDB-lite"/>
    </source>
</evidence>
<dbReference type="AlphaFoldDB" id="A0A1A9QDC2"/>
<dbReference type="Proteomes" id="UP000077623">
    <property type="component" value="Unassembled WGS sequence"/>
</dbReference>
<protein>
    <submittedName>
        <fullName evidence="2">Uncharacterized protein</fullName>
    </submittedName>
</protein>
<gene>
    <name evidence="2" type="ORF">A6V39_00235</name>
</gene>
<dbReference type="RefSeq" id="WP_187149710.1">
    <property type="nucleotide sequence ID" value="NZ_LWUJ01000010.1"/>
</dbReference>
<feature type="compositionally biased region" description="Low complexity" evidence="1">
    <location>
        <begin position="35"/>
        <end position="57"/>
    </location>
</feature>
<evidence type="ECO:0000313" key="2">
    <source>
        <dbReference type="EMBL" id="OAL10477.1"/>
    </source>
</evidence>
<name>A0A1A9QDC2_9MOLU</name>
<sequence length="119" mass="11684">MFGTKQAILAIAGVSALGGASVGCYYCFKPKAPESSQTTSSSSLSTSTTQGTSPKTTDPVQREGDSLADVPSAIQPPLRGQDAPIEGSSSSGLTTSTSPTTTSVGNVDSPQVGTGGVGA</sequence>
<feature type="compositionally biased region" description="Low complexity" evidence="1">
    <location>
        <begin position="88"/>
        <end position="103"/>
    </location>
</feature>